<dbReference type="Proteomes" id="UP000178323">
    <property type="component" value="Unassembled WGS sequence"/>
</dbReference>
<organism evidence="1 2">
    <name type="scientific">Candidatus Falkowbacteria bacterium RBG_13_39_14</name>
    <dbReference type="NCBI Taxonomy" id="1797985"/>
    <lineage>
        <taxon>Bacteria</taxon>
        <taxon>Candidatus Falkowiibacteriota</taxon>
    </lineage>
</organism>
<dbReference type="AlphaFoldDB" id="A0A1F5S871"/>
<evidence type="ECO:0000313" key="1">
    <source>
        <dbReference type="EMBL" id="OGF22451.1"/>
    </source>
</evidence>
<gene>
    <name evidence="1" type="ORF">A2Y83_04125</name>
</gene>
<name>A0A1F5S871_9BACT</name>
<comment type="caution">
    <text evidence="1">The sequence shown here is derived from an EMBL/GenBank/DDBJ whole genome shotgun (WGS) entry which is preliminary data.</text>
</comment>
<dbReference type="Gene3D" id="1.10.530.10">
    <property type="match status" value="1"/>
</dbReference>
<evidence type="ECO:0008006" key="3">
    <source>
        <dbReference type="Google" id="ProtNLM"/>
    </source>
</evidence>
<dbReference type="STRING" id="1797985.A2Y83_04125"/>
<proteinExistence type="predicted"/>
<sequence>MFGGEDLKVEIDGFKFREIPAKNNRQYYNIPPAWNGANLEGLSKTVIFILELKAGKHSINFIPKLGALIEEKPEIMEIKNPNDIKLNLQDQAQDGNRRPWIMLALVDLPLRILDASVKCDKREWDSDDVKLIIDGQIKKSEFGNWWEKNWFWQGRRLKGDIEERRFYLDLEKGNHYIEFWADRMPILNDIWLYLGIESDSNGRDDEKKEKQIKPKTADDIIELVSELYREIGKEVKFEKTPMPIKNFTKFDKEIEIAAKEFDVDPIILKATIAQESGFGNDIDHDDRYIGESGLMGLEALQSINTLEKLGYSFNFKNIADVIRAAAAYYNWVRERPTTFDFKDKDNPLKLYTQYRSDTKAKGIHSKGIPQFLFYYFYYKE</sequence>
<evidence type="ECO:0000313" key="2">
    <source>
        <dbReference type="Proteomes" id="UP000178323"/>
    </source>
</evidence>
<dbReference type="SUPFAM" id="SSF53955">
    <property type="entry name" value="Lysozyme-like"/>
    <property type="match status" value="1"/>
</dbReference>
<reference evidence="1 2" key="1">
    <citation type="journal article" date="2016" name="Nat. Commun.">
        <title>Thousands of microbial genomes shed light on interconnected biogeochemical processes in an aquifer system.</title>
        <authorList>
            <person name="Anantharaman K."/>
            <person name="Brown C.T."/>
            <person name="Hug L.A."/>
            <person name="Sharon I."/>
            <person name="Castelle C.J."/>
            <person name="Probst A.J."/>
            <person name="Thomas B.C."/>
            <person name="Singh A."/>
            <person name="Wilkins M.J."/>
            <person name="Karaoz U."/>
            <person name="Brodie E.L."/>
            <person name="Williams K.H."/>
            <person name="Hubbard S.S."/>
            <person name="Banfield J.F."/>
        </authorList>
    </citation>
    <scope>NUCLEOTIDE SEQUENCE [LARGE SCALE GENOMIC DNA]</scope>
</reference>
<dbReference type="EMBL" id="MFFS01000026">
    <property type="protein sequence ID" value="OGF22451.1"/>
    <property type="molecule type" value="Genomic_DNA"/>
</dbReference>
<protein>
    <recommendedName>
        <fullName evidence="3">Transglycosylase SLT domain-containing protein</fullName>
    </recommendedName>
</protein>
<accession>A0A1F5S871</accession>
<dbReference type="InterPro" id="IPR023346">
    <property type="entry name" value="Lysozyme-like_dom_sf"/>
</dbReference>